<gene>
    <name evidence="3" type="ORF">VNI00_005971</name>
</gene>
<evidence type="ECO:0000256" key="2">
    <source>
        <dbReference type="SAM" id="Phobius"/>
    </source>
</evidence>
<proteinExistence type="predicted"/>
<keyword evidence="4" id="KW-1185">Reference proteome</keyword>
<name>A0AAW0DG31_9AGAR</name>
<evidence type="ECO:0000313" key="3">
    <source>
        <dbReference type="EMBL" id="KAK7049370.1"/>
    </source>
</evidence>
<sequence length="123" mass="14103">MNLKKSVPQLRMSPPHKTACRTHPYRRPVYLDEPEDLQYEPRADEEDLLFMIRAAGHNPNGQGVVVPPVDREVDEEKGDEEVEEGNNGLLGGMFLLLKLLVGLILVLVFMELLFRRLQLDRLI</sequence>
<dbReference type="EMBL" id="JAYKXP010000017">
    <property type="protein sequence ID" value="KAK7049370.1"/>
    <property type="molecule type" value="Genomic_DNA"/>
</dbReference>
<keyword evidence="2" id="KW-0472">Membrane</keyword>
<accession>A0AAW0DG31</accession>
<protein>
    <submittedName>
        <fullName evidence="3">Uncharacterized protein</fullName>
    </submittedName>
</protein>
<keyword evidence="2" id="KW-0812">Transmembrane</keyword>
<organism evidence="3 4">
    <name type="scientific">Paramarasmius palmivorus</name>
    <dbReference type="NCBI Taxonomy" id="297713"/>
    <lineage>
        <taxon>Eukaryota</taxon>
        <taxon>Fungi</taxon>
        <taxon>Dikarya</taxon>
        <taxon>Basidiomycota</taxon>
        <taxon>Agaricomycotina</taxon>
        <taxon>Agaricomycetes</taxon>
        <taxon>Agaricomycetidae</taxon>
        <taxon>Agaricales</taxon>
        <taxon>Marasmiineae</taxon>
        <taxon>Marasmiaceae</taxon>
        <taxon>Paramarasmius</taxon>
    </lineage>
</organism>
<dbReference type="Proteomes" id="UP001383192">
    <property type="component" value="Unassembled WGS sequence"/>
</dbReference>
<dbReference type="AlphaFoldDB" id="A0AAW0DG31"/>
<comment type="caution">
    <text evidence="3">The sequence shown here is derived from an EMBL/GenBank/DDBJ whole genome shotgun (WGS) entry which is preliminary data.</text>
</comment>
<evidence type="ECO:0000256" key="1">
    <source>
        <dbReference type="SAM" id="MobiDB-lite"/>
    </source>
</evidence>
<keyword evidence="2" id="KW-1133">Transmembrane helix</keyword>
<feature type="transmembrane region" description="Helical" evidence="2">
    <location>
        <begin position="89"/>
        <end position="114"/>
    </location>
</feature>
<feature type="region of interest" description="Disordered" evidence="1">
    <location>
        <begin position="1"/>
        <end position="22"/>
    </location>
</feature>
<reference evidence="3 4" key="1">
    <citation type="submission" date="2024-01" db="EMBL/GenBank/DDBJ databases">
        <title>A draft genome for a cacao thread blight-causing isolate of Paramarasmius palmivorus.</title>
        <authorList>
            <person name="Baruah I.K."/>
            <person name="Bukari Y."/>
            <person name="Amoako-Attah I."/>
            <person name="Meinhardt L.W."/>
            <person name="Bailey B.A."/>
            <person name="Cohen S.P."/>
        </authorList>
    </citation>
    <scope>NUCLEOTIDE SEQUENCE [LARGE SCALE GENOMIC DNA]</scope>
    <source>
        <strain evidence="3 4">GH-12</strain>
    </source>
</reference>
<evidence type="ECO:0000313" key="4">
    <source>
        <dbReference type="Proteomes" id="UP001383192"/>
    </source>
</evidence>